<sequence>MQSINRTAIELVDEALDFAGELNVVGYELDNGATVVDFGVEAGGGVEAGLLLAEIQTAGLANVRTSMGEVAGAPRAYVELSTDHPAVSLLCSQKAGWELAFENGFEGLGSGPARALVGRETEFERVGYYDSSEFATLTVESTALPDVTVAEHVAELSEVEPSGVFLPTYATGSMAGSVATAARAAELAVFRLLEIGYEPTDVLHASGRAPIAPVTYDEDRAMGRTNDALAYGGEVHLQVARDDDRFEGLVSTARDDYGTPFVEIFEAADWDFYSIPETVFAPATVTVDVVDGPVYTVGKTDEELLAASFGYR</sequence>
<evidence type="ECO:0000313" key="11">
    <source>
        <dbReference type="EMBL" id="SNR24751.1"/>
    </source>
</evidence>
<dbReference type="NCBIfam" id="TIGR03120">
    <property type="entry name" value="one_C_mch"/>
    <property type="match status" value="1"/>
</dbReference>
<dbReference type="Gene3D" id="3.30.1030.10">
    <property type="entry name" value="Methenyltetrahydromethanopterin Cyclohydrolase, Chain A, domain 2"/>
    <property type="match status" value="1"/>
</dbReference>
<keyword evidence="5 10" id="KW-0963">Cytoplasm</keyword>
<accession>A0A238US52</accession>
<evidence type="ECO:0000313" key="12">
    <source>
        <dbReference type="Proteomes" id="UP000198397"/>
    </source>
</evidence>
<dbReference type="EC" id="3.5.4.27" evidence="3 10"/>
<dbReference type="GO" id="GO:0006730">
    <property type="term" value="P:one-carbon metabolic process"/>
    <property type="evidence" value="ECO:0007669"/>
    <property type="project" value="UniProtKB-UniRule"/>
</dbReference>
<dbReference type="Gene3D" id="3.10.340.11">
    <property type="entry name" value="Methenyltetrahydromethanopterin Cyclohydrolase, Chain A, domain 1"/>
    <property type="match status" value="1"/>
</dbReference>
<organism evidence="11 12">
    <name type="scientific">Halorubrum vacuolatum</name>
    <name type="common">Natronobacterium vacuolatum</name>
    <dbReference type="NCBI Taxonomy" id="63740"/>
    <lineage>
        <taxon>Archaea</taxon>
        <taxon>Methanobacteriati</taxon>
        <taxon>Methanobacteriota</taxon>
        <taxon>Stenosarchaea group</taxon>
        <taxon>Halobacteria</taxon>
        <taxon>Halobacteriales</taxon>
        <taxon>Haloferacaceae</taxon>
        <taxon>Halorubrum</taxon>
    </lineage>
</organism>
<evidence type="ECO:0000256" key="2">
    <source>
        <dbReference type="ARBA" id="ARBA00006902"/>
    </source>
</evidence>
<evidence type="ECO:0000256" key="7">
    <source>
        <dbReference type="ARBA" id="ARBA00022801"/>
    </source>
</evidence>
<name>A0A238US52_HALVU</name>
<protein>
    <recommendedName>
        <fullName evidence="4 10">Methenyltetrahydromethanopterin cyclohydrolase</fullName>
        <ecNumber evidence="3 10">3.5.4.27</ecNumber>
    </recommendedName>
    <alternativeName>
        <fullName evidence="8 10">Methenyl-H4MPT cyclohydrolase</fullName>
    </alternativeName>
</protein>
<comment type="catalytic activity">
    <reaction evidence="9 10">
        <text>5,10-methenyl-5,6,7,8-tetrahydromethanopterin + H2O = N(5)-formyl-5,6,7,8-tetrahydromethanopterin + H(+)</text>
        <dbReference type="Rhea" id="RHEA:19053"/>
        <dbReference type="ChEBI" id="CHEBI:15377"/>
        <dbReference type="ChEBI" id="CHEBI:15378"/>
        <dbReference type="ChEBI" id="CHEBI:58018"/>
        <dbReference type="ChEBI" id="CHEBI:58337"/>
        <dbReference type="EC" id="3.5.4.27"/>
    </reaction>
</comment>
<dbReference type="AlphaFoldDB" id="A0A238US52"/>
<dbReference type="OrthoDB" id="105468at2157"/>
<keyword evidence="7 10" id="KW-0378">Hydrolase</keyword>
<evidence type="ECO:0000256" key="6">
    <source>
        <dbReference type="ARBA" id="ARBA00022563"/>
    </source>
</evidence>
<dbReference type="HAMAP" id="MF_00486">
    <property type="entry name" value="McH"/>
    <property type="match status" value="1"/>
</dbReference>
<evidence type="ECO:0000256" key="5">
    <source>
        <dbReference type="ARBA" id="ARBA00022490"/>
    </source>
</evidence>
<evidence type="ECO:0000256" key="3">
    <source>
        <dbReference type="ARBA" id="ARBA00012765"/>
    </source>
</evidence>
<dbReference type="InterPro" id="IPR003209">
    <property type="entry name" value="METHMP_CycHdrlase"/>
</dbReference>
<comment type="similarity">
    <text evidence="2 10">Belongs to the MCH family.</text>
</comment>
<dbReference type="SUPFAM" id="SSF56199">
    <property type="entry name" value="Methenyltetrahydromethanopterin cyclohydrolase"/>
    <property type="match status" value="1"/>
</dbReference>
<dbReference type="EMBL" id="FZNQ01000001">
    <property type="protein sequence ID" value="SNR24751.1"/>
    <property type="molecule type" value="Genomic_DNA"/>
</dbReference>
<dbReference type="GO" id="GO:0005737">
    <property type="term" value="C:cytoplasm"/>
    <property type="evidence" value="ECO:0007669"/>
    <property type="project" value="UniProtKB-SubCell"/>
</dbReference>
<keyword evidence="12" id="KW-1185">Reference proteome</keyword>
<proteinExistence type="inferred from homology"/>
<evidence type="ECO:0000256" key="9">
    <source>
        <dbReference type="ARBA" id="ARBA00048684"/>
    </source>
</evidence>
<keyword evidence="6 10" id="KW-0554">One-carbon metabolism</keyword>
<gene>
    <name evidence="10" type="primary">mch</name>
    <name evidence="11" type="ORF">SAMN06264855_101295</name>
</gene>
<evidence type="ECO:0000256" key="8">
    <source>
        <dbReference type="ARBA" id="ARBA00030468"/>
    </source>
</evidence>
<comment type="subcellular location">
    <subcellularLocation>
        <location evidence="1 10">Cytoplasm</location>
    </subcellularLocation>
</comment>
<comment type="function">
    <text evidence="10">Catalyzes the hydrolysis of methenyl-H(4)MPT(+) to 5-formyl-H(4)MPT.</text>
</comment>
<dbReference type="Pfam" id="PF02289">
    <property type="entry name" value="MCH"/>
    <property type="match status" value="1"/>
</dbReference>
<evidence type="ECO:0000256" key="10">
    <source>
        <dbReference type="HAMAP-Rule" id="MF_00486"/>
    </source>
</evidence>
<dbReference type="RefSeq" id="WP_089383270.1">
    <property type="nucleotide sequence ID" value="NZ_FZNQ01000001.1"/>
</dbReference>
<evidence type="ECO:0000256" key="4">
    <source>
        <dbReference type="ARBA" id="ARBA00020597"/>
    </source>
</evidence>
<evidence type="ECO:0000256" key="1">
    <source>
        <dbReference type="ARBA" id="ARBA00004496"/>
    </source>
</evidence>
<dbReference type="GO" id="GO:0018759">
    <property type="term" value="F:methenyltetrahydromethanopterin cyclohydrolase activity"/>
    <property type="evidence" value="ECO:0007669"/>
    <property type="project" value="UniProtKB-UniRule"/>
</dbReference>
<dbReference type="Proteomes" id="UP000198397">
    <property type="component" value="Unassembled WGS sequence"/>
</dbReference>
<reference evidence="11 12" key="1">
    <citation type="submission" date="2017-06" db="EMBL/GenBank/DDBJ databases">
        <authorList>
            <person name="Kim H.J."/>
            <person name="Triplett B.A."/>
        </authorList>
    </citation>
    <scope>NUCLEOTIDE SEQUENCE [LARGE SCALE GENOMIC DNA]</scope>
    <source>
        <strain evidence="11 12">DSM 8800</strain>
    </source>
</reference>